<sequence length="272" mass="30695">MSKRSSTGVSMKVWQAEEVCGFSTCTICENRRPDMGWKGEFTYAELQAATDGFGPTFRGQLENKLKIIVKQHKNTCSQGQKNFESEVHVLSRAKHTNVAMLLGSCVKESHMLLVYEDACNGSLDQHISRQSSPPLTWTDRIKIALGMSRGLNYLHENNIIHGDIIPSNILLTHDFAPLLGGFGLARTKYKSDQFSKHKIDGYSAPEYAESGKLSTNTDVYSFGVVLLELITGRRTTDKMLERRMNNEMMFKAILRDCSPYYTLFPIELQHCP</sequence>
<name>A0A2N9FMR9_FAGSY</name>
<evidence type="ECO:0000259" key="4">
    <source>
        <dbReference type="PROSITE" id="PS50011"/>
    </source>
</evidence>
<dbReference type="InterPro" id="IPR001245">
    <property type="entry name" value="Ser-Thr/Tyr_kinase_cat_dom"/>
</dbReference>
<dbReference type="Gene3D" id="1.10.510.10">
    <property type="entry name" value="Transferase(Phosphotransferase) domain 1"/>
    <property type="match status" value="1"/>
</dbReference>
<dbReference type="GO" id="GO:0004674">
    <property type="term" value="F:protein serine/threonine kinase activity"/>
    <property type="evidence" value="ECO:0007669"/>
    <property type="project" value="UniProtKB-KW"/>
</dbReference>
<protein>
    <recommendedName>
        <fullName evidence="4">Protein kinase domain-containing protein</fullName>
    </recommendedName>
</protein>
<keyword evidence="1" id="KW-0418">Kinase</keyword>
<gene>
    <name evidence="5" type="ORF">FSB_LOCUS16073</name>
</gene>
<keyword evidence="2" id="KW-0547">Nucleotide-binding</keyword>
<dbReference type="PANTHER" id="PTHR47989:SF8">
    <property type="entry name" value="INACTIVE PROTEIN KINASE SELMODRAFT_444075-LIKE"/>
    <property type="match status" value="1"/>
</dbReference>
<evidence type="ECO:0000256" key="2">
    <source>
        <dbReference type="ARBA" id="ARBA00022741"/>
    </source>
</evidence>
<evidence type="ECO:0000256" key="1">
    <source>
        <dbReference type="ARBA" id="ARBA00022527"/>
    </source>
</evidence>
<organism evidence="5">
    <name type="scientific">Fagus sylvatica</name>
    <name type="common">Beechnut</name>
    <dbReference type="NCBI Taxonomy" id="28930"/>
    <lineage>
        <taxon>Eukaryota</taxon>
        <taxon>Viridiplantae</taxon>
        <taxon>Streptophyta</taxon>
        <taxon>Embryophyta</taxon>
        <taxon>Tracheophyta</taxon>
        <taxon>Spermatophyta</taxon>
        <taxon>Magnoliopsida</taxon>
        <taxon>eudicotyledons</taxon>
        <taxon>Gunneridae</taxon>
        <taxon>Pentapetalae</taxon>
        <taxon>rosids</taxon>
        <taxon>fabids</taxon>
        <taxon>Fagales</taxon>
        <taxon>Fagaceae</taxon>
        <taxon>Fagus</taxon>
    </lineage>
</organism>
<evidence type="ECO:0000256" key="3">
    <source>
        <dbReference type="ARBA" id="ARBA00022840"/>
    </source>
</evidence>
<dbReference type="InterPro" id="IPR000719">
    <property type="entry name" value="Prot_kinase_dom"/>
</dbReference>
<evidence type="ECO:0000313" key="5">
    <source>
        <dbReference type="EMBL" id="SPC88191.1"/>
    </source>
</evidence>
<dbReference type="AlphaFoldDB" id="A0A2N9FMR9"/>
<accession>A0A2N9FMR9</accession>
<keyword evidence="1" id="KW-0723">Serine/threonine-protein kinase</keyword>
<dbReference type="Pfam" id="PF07714">
    <property type="entry name" value="PK_Tyr_Ser-Thr"/>
    <property type="match status" value="1"/>
</dbReference>
<proteinExistence type="predicted"/>
<keyword evidence="1" id="KW-0808">Transferase</keyword>
<feature type="domain" description="Protein kinase" evidence="4">
    <location>
        <begin position="42"/>
        <end position="272"/>
    </location>
</feature>
<dbReference type="GO" id="GO:0005524">
    <property type="term" value="F:ATP binding"/>
    <property type="evidence" value="ECO:0007669"/>
    <property type="project" value="UniProtKB-KW"/>
</dbReference>
<dbReference type="PROSITE" id="PS50011">
    <property type="entry name" value="PROTEIN_KINASE_DOM"/>
    <property type="match status" value="1"/>
</dbReference>
<reference evidence="5" key="1">
    <citation type="submission" date="2018-02" db="EMBL/GenBank/DDBJ databases">
        <authorList>
            <person name="Cohen D.B."/>
            <person name="Kent A.D."/>
        </authorList>
    </citation>
    <scope>NUCLEOTIDE SEQUENCE</scope>
</reference>
<dbReference type="EMBL" id="OIVN01000979">
    <property type="protein sequence ID" value="SPC88191.1"/>
    <property type="molecule type" value="Genomic_DNA"/>
</dbReference>
<dbReference type="Gene3D" id="3.30.200.20">
    <property type="entry name" value="Phosphorylase Kinase, domain 1"/>
    <property type="match status" value="1"/>
</dbReference>
<keyword evidence="3" id="KW-0067">ATP-binding</keyword>
<dbReference type="SUPFAM" id="SSF56112">
    <property type="entry name" value="Protein kinase-like (PK-like)"/>
    <property type="match status" value="1"/>
</dbReference>
<dbReference type="InterPro" id="IPR011009">
    <property type="entry name" value="Kinase-like_dom_sf"/>
</dbReference>
<dbReference type="PANTHER" id="PTHR47989">
    <property type="entry name" value="OS01G0750732 PROTEIN"/>
    <property type="match status" value="1"/>
</dbReference>